<dbReference type="Proteomes" id="UP000030377">
    <property type="component" value="Unassembled WGS sequence"/>
</dbReference>
<organism evidence="1 2">
    <name type="scientific">Bradyrhizobium japonicum</name>
    <dbReference type="NCBI Taxonomy" id="375"/>
    <lineage>
        <taxon>Bacteria</taxon>
        <taxon>Pseudomonadati</taxon>
        <taxon>Pseudomonadota</taxon>
        <taxon>Alphaproteobacteria</taxon>
        <taxon>Hyphomicrobiales</taxon>
        <taxon>Nitrobacteraceae</taxon>
        <taxon>Bradyrhizobium</taxon>
    </lineage>
</organism>
<accession>A0A0A3YJ08</accession>
<evidence type="ECO:0000313" key="2">
    <source>
        <dbReference type="Proteomes" id="UP000030377"/>
    </source>
</evidence>
<reference evidence="1 2" key="1">
    <citation type="submission" date="2014-09" db="EMBL/GenBank/DDBJ databases">
        <title>Draft genome of Bradyrhizobium japonicum Is-34.</title>
        <authorList>
            <person name="Tsurumaru H."/>
            <person name="Yamakawa T."/>
            <person name="Hashimoto S."/>
            <person name="Okizaki K."/>
            <person name="Kanesaki Y."/>
            <person name="Yoshikawa H."/>
            <person name="Yajima S."/>
        </authorList>
    </citation>
    <scope>NUCLEOTIDE SEQUENCE [LARGE SCALE GENOMIC DNA]</scope>
    <source>
        <strain evidence="1 2">Is-34</strain>
    </source>
</reference>
<evidence type="ECO:0000313" key="1">
    <source>
        <dbReference type="EMBL" id="KGT73693.1"/>
    </source>
</evidence>
<dbReference type="EMBL" id="JRPN01000042">
    <property type="protein sequence ID" value="KGT73693.1"/>
    <property type="molecule type" value="Genomic_DNA"/>
</dbReference>
<name>A0A0A3YJ08_BRAJP</name>
<dbReference type="AlphaFoldDB" id="A0A0A3YJ08"/>
<proteinExistence type="predicted"/>
<protein>
    <submittedName>
        <fullName evidence="1">Uncharacterized protein</fullName>
    </submittedName>
</protein>
<comment type="caution">
    <text evidence="1">The sequence shown here is derived from an EMBL/GenBank/DDBJ whole genome shotgun (WGS) entry which is preliminary data.</text>
</comment>
<gene>
    <name evidence="1" type="ORF">MA20_42865</name>
</gene>
<sequence length="75" mass="8083">MKEKAMLKEAHLAFVLTVSGQPGDVIACKLVDDGKTVSIVTAILAPGVTEQTLYLSPPPGRDPWRMELSCETTRA</sequence>